<accession>A0A5C6UUX7</accession>
<keyword evidence="1 2" id="KW-0732">Signal</keyword>
<dbReference type="InterPro" id="IPR044023">
    <property type="entry name" value="Ig_7"/>
</dbReference>
<evidence type="ECO:0000313" key="6">
    <source>
        <dbReference type="Proteomes" id="UP000321168"/>
    </source>
</evidence>
<dbReference type="InterPro" id="IPR011043">
    <property type="entry name" value="Gal_Oxase/kelch_b-propeller"/>
</dbReference>
<gene>
    <name evidence="5" type="ORF">FRX97_11090</name>
</gene>
<reference evidence="5 6" key="1">
    <citation type="submission" date="2019-08" db="EMBL/GenBank/DDBJ databases">
        <title>Genome of Luteibaculum oceani JCM 18817.</title>
        <authorList>
            <person name="Bowman J.P."/>
        </authorList>
    </citation>
    <scope>NUCLEOTIDE SEQUENCE [LARGE SCALE GENOMIC DNA]</scope>
    <source>
        <strain evidence="5 6">JCM 18817</strain>
    </source>
</reference>
<evidence type="ECO:0000256" key="2">
    <source>
        <dbReference type="SAM" id="SignalP"/>
    </source>
</evidence>
<dbReference type="NCBIfam" id="TIGR04183">
    <property type="entry name" value="Por_Secre_tail"/>
    <property type="match status" value="1"/>
</dbReference>
<comment type="caution">
    <text evidence="5">The sequence shown here is derived from an EMBL/GenBank/DDBJ whole genome shotgun (WGS) entry which is preliminary data.</text>
</comment>
<feature type="domain" description="Secretion system C-terminal sorting" evidence="3">
    <location>
        <begin position="1563"/>
        <end position="1628"/>
    </location>
</feature>
<dbReference type="EMBL" id="VORB01000011">
    <property type="protein sequence ID" value="TXC76051.1"/>
    <property type="molecule type" value="Genomic_DNA"/>
</dbReference>
<feature type="signal peptide" evidence="2">
    <location>
        <begin position="1"/>
        <end position="31"/>
    </location>
</feature>
<sequence>MKIRELLSKKTSSFLLLLCLQSFYLSNHAFADIIESNKIKSTIDGCLIDKSKTLEEDKTICSNSATTIQINGSQNSYLYQLVNKATNQNEGDPVLGTGGAITLPTGAITSLTTFLVKVSCDPTSQAEALHDEITISVVEDTEAPIAKAKDITLAIDGNGTLTITPEQIDNGSTDNCEIASMSVSPNTFEENQLGENTVTLTVTDKSGNSSQAKAFVSVGTHAFYGMTYSGGNGNHGVLFKFDPIDGSLHPQHNFDNVQTGSRPSGTLIEVNGKLYGMTHFGGAFNKGVLFEFDPSDNTISKIFDFDGANFGANPFGSLTEQNGKLYGLTKWGGVNDMGVLFEYDPSNNSISKKVDFEYTTKGRNPYGSLTIANGKLYGMTYDGGVFGHGVLFEFNPADNSFIKKIDLEATNKGRNPYGSLTLANEKLYGMTYGGGTSNHGVLFEFNPTDNSFTKKIDFDGSNKGQAAHGSLTLANGKLYGMTYGGGASTSGVLFQFNPADNSFTKKIDFDNTNKGRNPYGSLTLANGKLYGMTSSGGISNYGVLFEFNPTDNSFTKKVDFNGSNGRSPFGDLTSVIIVPSCSIAEQTAEADKSICPNTTTTITVNGSETGVNYQLFNKANDQSVGNAVAGTGQAITLTTNELSETTTFYVKATNAEDESCKLNLADEIKITVEDKVAPTLNVSILKVYLNVNGVVEISGENFRSFAQDNCSDQSALNISVSKTTFNCDNIGGNPVSVTLTDEQNNSKSYNVTVTVLDNIKPKVKVKNTNIYLDENGKAILSTDQIDNGSSDNCSFTLSVTKSSFTCANLGENTVYLTARDQRRNQNTKGATVTVLDTIAPTVKTNSITLLITQNTGKAFLEPFHINHGSFDNCGIKNLRVSRSEFTCSDIEQGSSAEGIKVWLIAEDASKNIDSAITTVWLENENTFQFESITACRSYTWPNNNQTYYSSGWYEHVYTNRFGCDSIGWLNLTINETYEDTIKHTSCTAYTWDANDEMYFSSGLYKATLTTDQGCDYDVYLDLIIQPRTGEQTVFACDPFTWDNGTTYDKSGTYTWETTSNNGCDSIATLFLTMVKADTTWLNVSACESYNWKRNDATYTESGIYSLKLTNKHGCDSILMLDLEILEPTASSTQLSSCSAITWNNLEIEQSGIYKVLLTNANGCDSTATLAFTRLEESTKEIFETSCGSYLWEVANTTLDKSGVYTHILKGANKNGCDSILSLNLTINQATFGDTTLTACGEYVSKAGNTYTKSGTYKEFFTNAKGCDSTYTINLTVVTYKDQHWYAEACESFTSRMGNTYTESGTYIERIQTSEGCFYNRYLHITINKSVKDTITVTNCNQYSWEGEVYTQSGSYTKSFKTDKGCDSTVTLNLTIFEPTASEITVSACKKYDWVIAKRTLNESGTYTHTTSNAKGCDSTITLNLTILAEIKTQLNVSSCEPYTWSNTNETYANTGVYTDTLTSVNGCDSIVELNLTIKPLEYNFVEMENGFMVTGNDITVNWFNCQDLTNPLPKANDSTFIPQQDGEYLFVVTNGACSDTSDCYSYTTTSITQFNKLDTDISVYPNPGNGLYTVEITANQSTNLSFNVFNAAGKLVWSENPKRTSQGFVIDIQNFADGVYFLQIMDGELPLNHIQLIKH</sequence>
<name>A0A5C6UUX7_9FLAO</name>
<evidence type="ECO:0000313" key="5">
    <source>
        <dbReference type="EMBL" id="TXC76051.1"/>
    </source>
</evidence>
<proteinExistence type="predicted"/>
<dbReference type="SUPFAM" id="SSF50965">
    <property type="entry name" value="Galactose oxidase, central domain"/>
    <property type="match status" value="1"/>
</dbReference>
<keyword evidence="6" id="KW-1185">Reference proteome</keyword>
<dbReference type="RefSeq" id="WP_147015289.1">
    <property type="nucleotide sequence ID" value="NZ_VORB01000011.1"/>
</dbReference>
<dbReference type="InterPro" id="IPR022519">
    <property type="entry name" value="Gloeo/Verruco_rpt"/>
</dbReference>
<dbReference type="OrthoDB" id="1391570at2"/>
<evidence type="ECO:0000259" key="4">
    <source>
        <dbReference type="Pfam" id="PF19081"/>
    </source>
</evidence>
<feature type="domain" description="Ig-like" evidence="4">
    <location>
        <begin position="589"/>
        <end position="672"/>
    </location>
</feature>
<evidence type="ECO:0000256" key="1">
    <source>
        <dbReference type="ARBA" id="ARBA00022729"/>
    </source>
</evidence>
<dbReference type="Proteomes" id="UP000321168">
    <property type="component" value="Unassembled WGS sequence"/>
</dbReference>
<dbReference type="Pfam" id="PF19081">
    <property type="entry name" value="Ig_7"/>
    <property type="match status" value="1"/>
</dbReference>
<dbReference type="Pfam" id="PF18962">
    <property type="entry name" value="Por_Secre_tail"/>
    <property type="match status" value="1"/>
</dbReference>
<organism evidence="5 6">
    <name type="scientific">Luteibaculum oceani</name>
    <dbReference type="NCBI Taxonomy" id="1294296"/>
    <lineage>
        <taxon>Bacteria</taxon>
        <taxon>Pseudomonadati</taxon>
        <taxon>Bacteroidota</taxon>
        <taxon>Flavobacteriia</taxon>
        <taxon>Flavobacteriales</taxon>
        <taxon>Luteibaculaceae</taxon>
        <taxon>Luteibaculum</taxon>
    </lineage>
</organism>
<evidence type="ECO:0000259" key="3">
    <source>
        <dbReference type="Pfam" id="PF18962"/>
    </source>
</evidence>
<feature type="chain" id="PRO_5022818767" evidence="2">
    <location>
        <begin position="32"/>
        <end position="1639"/>
    </location>
</feature>
<dbReference type="InterPro" id="IPR026444">
    <property type="entry name" value="Secre_tail"/>
</dbReference>
<dbReference type="NCBIfam" id="TIGR03803">
    <property type="entry name" value="Gloeo_Verruco"/>
    <property type="match status" value="7"/>
</dbReference>
<protein>
    <submittedName>
        <fullName evidence="5">T9SS type A sorting domain-containing protein</fullName>
    </submittedName>
</protein>